<proteinExistence type="predicted"/>
<dbReference type="Proteomes" id="UP001058317">
    <property type="component" value="Chromosome"/>
</dbReference>
<evidence type="ECO:0008006" key="3">
    <source>
        <dbReference type="Google" id="ProtNLM"/>
    </source>
</evidence>
<reference evidence="1" key="1">
    <citation type="submission" date="2022-07" db="EMBL/GenBank/DDBJ databases">
        <title>Complete genome sequence of carbapenem-resistant Citrobacter spp. in Japan.</title>
        <authorList>
            <person name="Maehana S."/>
            <person name="Suzuki M."/>
            <person name="Kitasato H."/>
        </authorList>
    </citation>
    <scope>NUCLEOTIDE SEQUENCE</scope>
    <source>
        <strain evidence="1">KAM621</strain>
    </source>
</reference>
<dbReference type="AlphaFoldDB" id="A0AAD1L452"/>
<protein>
    <recommendedName>
        <fullName evidence="3">DUF4145 domain-containing protein</fullName>
    </recommendedName>
</protein>
<gene>
    <name evidence="1" type="ORF">KAM621c_20370</name>
</gene>
<accession>A0AAD1L452</accession>
<evidence type="ECO:0000313" key="2">
    <source>
        <dbReference type="Proteomes" id="UP001058317"/>
    </source>
</evidence>
<evidence type="ECO:0000313" key="1">
    <source>
        <dbReference type="EMBL" id="BDN96932.1"/>
    </source>
</evidence>
<sequence>MNFYVFMNVAQFDVVPDSMIQIMSTTDNIGAVLRSHLICEQLAEAWVCGICNNENVFGTADDRVKIECNAKLKVARNLGLPIPLYNAMKRLNTLRNLFAHTHQADISDNVIASITDNIRSMSPDRTLVGLADPEIEIYDEDGSVQGRHLFSSTATPGRIKLAVLTAEIIRHTVQKAQEINTARSIADFTMR</sequence>
<name>A0AAD1L452_CITBR</name>
<dbReference type="EMBL" id="AP026382">
    <property type="protein sequence ID" value="BDN96932.1"/>
    <property type="molecule type" value="Genomic_DNA"/>
</dbReference>
<organism evidence="1 2">
    <name type="scientific">Citrobacter braakii</name>
    <dbReference type="NCBI Taxonomy" id="57706"/>
    <lineage>
        <taxon>Bacteria</taxon>
        <taxon>Pseudomonadati</taxon>
        <taxon>Pseudomonadota</taxon>
        <taxon>Gammaproteobacteria</taxon>
        <taxon>Enterobacterales</taxon>
        <taxon>Enterobacteriaceae</taxon>
        <taxon>Citrobacter</taxon>
        <taxon>Citrobacter freundii complex</taxon>
    </lineage>
</organism>
<dbReference type="RefSeq" id="WP_049041294.1">
    <property type="nucleotide sequence ID" value="NZ_AP026382.1"/>
</dbReference>